<dbReference type="InterPro" id="IPR036259">
    <property type="entry name" value="MFS_trans_sf"/>
</dbReference>
<proteinExistence type="predicted"/>
<dbReference type="PROSITE" id="PS50850">
    <property type="entry name" value="MFS"/>
    <property type="match status" value="1"/>
</dbReference>
<feature type="compositionally biased region" description="Acidic residues" evidence="7">
    <location>
        <begin position="537"/>
        <end position="549"/>
    </location>
</feature>
<comment type="subcellular location">
    <subcellularLocation>
        <location evidence="1">Membrane</location>
        <topology evidence="1">Multi-pass membrane protein</topology>
    </subcellularLocation>
</comment>
<feature type="domain" description="Major facilitator superfamily (MFS) profile" evidence="9">
    <location>
        <begin position="83"/>
        <end position="502"/>
    </location>
</feature>
<evidence type="ECO:0000259" key="9">
    <source>
        <dbReference type="PROSITE" id="PS50850"/>
    </source>
</evidence>
<keyword evidence="6 8" id="KW-0472">Membrane</keyword>
<dbReference type="Pfam" id="PF07690">
    <property type="entry name" value="MFS_1"/>
    <property type="match status" value="1"/>
</dbReference>
<name>A0A1Q3FG43_CULTA</name>
<dbReference type="AlphaFoldDB" id="A0A1Q3FG43"/>
<evidence type="ECO:0000256" key="6">
    <source>
        <dbReference type="ARBA" id="ARBA00023136"/>
    </source>
</evidence>
<evidence type="ECO:0000256" key="2">
    <source>
        <dbReference type="ARBA" id="ARBA00022448"/>
    </source>
</evidence>
<feature type="transmembrane region" description="Helical" evidence="8">
    <location>
        <begin position="384"/>
        <end position="402"/>
    </location>
</feature>
<keyword evidence="2" id="KW-0813">Transport</keyword>
<feature type="transmembrane region" description="Helical" evidence="8">
    <location>
        <begin position="473"/>
        <end position="494"/>
    </location>
</feature>
<organism evidence="10">
    <name type="scientific">Culex tarsalis</name>
    <name type="common">Encephalitis mosquito</name>
    <dbReference type="NCBI Taxonomy" id="7177"/>
    <lineage>
        <taxon>Eukaryota</taxon>
        <taxon>Metazoa</taxon>
        <taxon>Ecdysozoa</taxon>
        <taxon>Arthropoda</taxon>
        <taxon>Hexapoda</taxon>
        <taxon>Insecta</taxon>
        <taxon>Pterygota</taxon>
        <taxon>Neoptera</taxon>
        <taxon>Endopterygota</taxon>
        <taxon>Diptera</taxon>
        <taxon>Nematocera</taxon>
        <taxon>Culicoidea</taxon>
        <taxon>Culicidae</taxon>
        <taxon>Culicinae</taxon>
        <taxon>Culicini</taxon>
        <taxon>Culex</taxon>
        <taxon>Culex</taxon>
    </lineage>
</organism>
<feature type="transmembrane region" description="Helical" evidence="8">
    <location>
        <begin position="348"/>
        <end position="372"/>
    </location>
</feature>
<keyword evidence="4" id="KW-0769">Symport</keyword>
<protein>
    <submittedName>
        <fullName evidence="10">Putative permease of the major facilitator superfamily protein</fullName>
    </submittedName>
</protein>
<dbReference type="GO" id="GO:0015293">
    <property type="term" value="F:symporter activity"/>
    <property type="evidence" value="ECO:0007669"/>
    <property type="project" value="UniProtKB-KW"/>
</dbReference>
<dbReference type="FunFam" id="1.20.1250.20:FF:000003">
    <property type="entry name" value="Solute carrier family 17 member 3"/>
    <property type="match status" value="1"/>
</dbReference>
<accession>A0A1Q3FG43</accession>
<dbReference type="CDD" id="cd17318">
    <property type="entry name" value="MFS_SLC17"/>
    <property type="match status" value="1"/>
</dbReference>
<keyword evidence="5 8" id="KW-1133">Transmembrane helix</keyword>
<evidence type="ECO:0000313" key="10">
    <source>
        <dbReference type="EMBL" id="JAV26526.1"/>
    </source>
</evidence>
<dbReference type="SUPFAM" id="SSF103473">
    <property type="entry name" value="MFS general substrate transporter"/>
    <property type="match status" value="1"/>
</dbReference>
<feature type="transmembrane region" description="Helical" evidence="8">
    <location>
        <begin position="408"/>
        <end position="428"/>
    </location>
</feature>
<dbReference type="InterPro" id="IPR011701">
    <property type="entry name" value="MFS"/>
</dbReference>
<evidence type="ECO:0000256" key="4">
    <source>
        <dbReference type="ARBA" id="ARBA00022847"/>
    </source>
</evidence>
<dbReference type="PANTHER" id="PTHR11662:SF77">
    <property type="entry name" value="MAJOR FACILITATOR SUPERFAMILY TRANSPORTER 17, ISOFORM F"/>
    <property type="match status" value="1"/>
</dbReference>
<feature type="transmembrane region" description="Helical" evidence="8">
    <location>
        <begin position="304"/>
        <end position="328"/>
    </location>
</feature>
<feature type="transmembrane region" description="Helical" evidence="8">
    <location>
        <begin position="245"/>
        <end position="264"/>
    </location>
</feature>
<sequence>MDEKEIRFLPSPKAPRSKLPKVGCLRSITDRIPARLVLYFLSWSGFLVSFMMRNDINFALVAMVRTSAAGNGTNSSVSDHCRSIAGSTESSAIANGNYSTLGNGTIPVVVEGVEEYGEFDWDSTVQAVIKGSFYWCYVLSQVAGGVATQYFGTKNVFGWSQFFTAACSLCIPYASDLHYGAVILLRSIQGFASGLTWPAMYAIVGYWIPPVERSRFMSSFQGFSIGIGLTYPLCGFIIAYFGWRLVFYTTGTIGMIWCVFWYLLAFNTPQEHPRITAHELEYIELNVSEDIKNGMGMKVPWKKIFTSVPVWAIGLTTFGRIWVHYTFIMSGPEYMQKILCFDIKENGLLSGTPFLCSYLSSVLFCYIADILVHKRYMTLTNVRKLFTALSQIVPGVLVLLVGYLGYNIVIVLVLWFVAVTFITASYAGAMANIVDIAPNLAGPVLAFAQTIHMTASFLQPLASGIMVTDAQNITQWLHVFGVSSVVAISCYLIYQIFGTADIQPWNYPVPDAEVTSTDDSAVIANQPMLKTIGMARDDEEDDDDDDEESSNDHFK</sequence>
<dbReference type="GO" id="GO:0016020">
    <property type="term" value="C:membrane"/>
    <property type="evidence" value="ECO:0007669"/>
    <property type="project" value="UniProtKB-SubCell"/>
</dbReference>
<feature type="region of interest" description="Disordered" evidence="7">
    <location>
        <begin position="531"/>
        <end position="555"/>
    </location>
</feature>
<dbReference type="InterPro" id="IPR020846">
    <property type="entry name" value="MFS_dom"/>
</dbReference>
<dbReference type="EMBL" id="GFDL01008519">
    <property type="protein sequence ID" value="JAV26526.1"/>
    <property type="molecule type" value="Transcribed_RNA"/>
</dbReference>
<dbReference type="PANTHER" id="PTHR11662">
    <property type="entry name" value="SOLUTE CARRIER FAMILY 17"/>
    <property type="match status" value="1"/>
</dbReference>
<evidence type="ECO:0000256" key="8">
    <source>
        <dbReference type="SAM" id="Phobius"/>
    </source>
</evidence>
<evidence type="ECO:0000256" key="1">
    <source>
        <dbReference type="ARBA" id="ARBA00004141"/>
    </source>
</evidence>
<dbReference type="Gene3D" id="1.20.1250.20">
    <property type="entry name" value="MFS general substrate transporter like domains"/>
    <property type="match status" value="2"/>
</dbReference>
<feature type="transmembrane region" description="Helical" evidence="8">
    <location>
        <begin position="187"/>
        <end position="208"/>
    </location>
</feature>
<evidence type="ECO:0000256" key="5">
    <source>
        <dbReference type="ARBA" id="ARBA00022989"/>
    </source>
</evidence>
<feature type="transmembrane region" description="Helical" evidence="8">
    <location>
        <begin position="220"/>
        <end position="239"/>
    </location>
</feature>
<evidence type="ECO:0000256" key="7">
    <source>
        <dbReference type="SAM" id="MobiDB-lite"/>
    </source>
</evidence>
<keyword evidence="3 8" id="KW-0812">Transmembrane</keyword>
<dbReference type="GO" id="GO:0006820">
    <property type="term" value="P:monoatomic anion transport"/>
    <property type="evidence" value="ECO:0007669"/>
    <property type="project" value="TreeGrafter"/>
</dbReference>
<dbReference type="InterPro" id="IPR050382">
    <property type="entry name" value="MFS_Na/Anion_cotransporter"/>
</dbReference>
<evidence type="ECO:0000256" key="3">
    <source>
        <dbReference type="ARBA" id="ARBA00022692"/>
    </source>
</evidence>
<reference evidence="10" key="1">
    <citation type="submission" date="2017-01" db="EMBL/GenBank/DDBJ databases">
        <title>A deep insight into the sialotranscriptome of adult male and female Cluex tarsalis mosquitoes.</title>
        <authorList>
            <person name="Ribeiro J.M."/>
            <person name="Moreira F."/>
            <person name="Bernard K.A."/>
            <person name="Calvo E."/>
        </authorList>
    </citation>
    <scope>NUCLEOTIDE SEQUENCE</scope>
    <source>
        <strain evidence="10">Kern County</strain>
        <tissue evidence="10">Salivary glands</tissue>
    </source>
</reference>